<dbReference type="InParanoid" id="A8NDU9"/>
<dbReference type="GeneID" id="6009360"/>
<evidence type="ECO:0000313" key="2">
    <source>
        <dbReference type="Proteomes" id="UP000001861"/>
    </source>
</evidence>
<name>A8NDU9_COPC7</name>
<dbReference type="RefSeq" id="XP_001832869.2">
    <property type="nucleotide sequence ID" value="XM_001832817.2"/>
</dbReference>
<organism evidence="1 2">
    <name type="scientific">Coprinopsis cinerea (strain Okayama-7 / 130 / ATCC MYA-4618 / FGSC 9003)</name>
    <name type="common">Inky cap fungus</name>
    <name type="synonym">Hormographiella aspergillata</name>
    <dbReference type="NCBI Taxonomy" id="240176"/>
    <lineage>
        <taxon>Eukaryota</taxon>
        <taxon>Fungi</taxon>
        <taxon>Dikarya</taxon>
        <taxon>Basidiomycota</taxon>
        <taxon>Agaricomycotina</taxon>
        <taxon>Agaricomycetes</taxon>
        <taxon>Agaricomycetidae</taxon>
        <taxon>Agaricales</taxon>
        <taxon>Agaricineae</taxon>
        <taxon>Psathyrellaceae</taxon>
        <taxon>Coprinopsis</taxon>
    </lineage>
</organism>
<proteinExistence type="predicted"/>
<accession>A8NDU9</accession>
<comment type="caution">
    <text evidence="1">The sequence shown here is derived from an EMBL/GenBank/DDBJ whole genome shotgun (WGS) entry which is preliminary data.</text>
</comment>
<dbReference type="AlphaFoldDB" id="A8NDU9"/>
<dbReference type="KEGG" id="cci:CC1G_10088"/>
<gene>
    <name evidence="1" type="ORF">CC1G_10088</name>
</gene>
<protein>
    <submittedName>
        <fullName evidence="1">Uncharacterized protein</fullName>
    </submittedName>
</protein>
<dbReference type="VEuPathDB" id="FungiDB:CC1G_10088"/>
<sequence length="612" mass="69476">MQFPSISSPLPDPALLPYASGDNILPAPDHLRPALDLYLQDSSTCLATLSEQISILETLLGATHFQRHTAHLSADFISTVDQHRQRIREWSAGIDQKVAYLKALLARTRTQQMALAEERARYAAIRRVGILDLPFEILGDILLHWSIVTGEGTSNHQRSRFKEHSPFAVANLRLVCTRWNDVILGTRGFWRGLVVDIDRWIPDASRSTLSTFVNAWFDRAGEEAPLRLAFVGSNRPDLTGGQLLRAGSEFVDILFRRKRHWKEWHLNSTLLSDLIFLFGGLQKLVQKFTVDMAQEDYTSALSRLKILSISKNPDEYIPEEQSKMLGCNLFDTQTNANALPLESLYVHSPLFITKSFYPHLPSHVRFLHIHAPGKIDVPKDKIFLLPRLEELILELGPRSEIDREGFPATNQSFQRLILIGRRATESLPKLFKDLTLPSLNLLRFEDIGMVDFEYNWRGNEIEDFLVRNTPGPKFALNFENCGLVSSCIGGIEFVIEKFNLGGITHLCLASPDFLVHGSKATLRTLYQTAQVIACRTYRDAGFREVIEALRSHCMQQETVVYLPRPVKETVWNLNSLIGVMNVRPVSKLELDTLFETGIRGHQYSEVVSDYSR</sequence>
<dbReference type="EMBL" id="AACS02000002">
    <property type="protein sequence ID" value="EAU88960.2"/>
    <property type="molecule type" value="Genomic_DNA"/>
</dbReference>
<dbReference type="HOGENOM" id="CLU_439413_0_0_1"/>
<evidence type="ECO:0000313" key="1">
    <source>
        <dbReference type="EMBL" id="EAU88960.2"/>
    </source>
</evidence>
<dbReference type="Proteomes" id="UP000001861">
    <property type="component" value="Unassembled WGS sequence"/>
</dbReference>
<keyword evidence="2" id="KW-1185">Reference proteome</keyword>
<reference evidence="1 2" key="1">
    <citation type="journal article" date="2010" name="Proc. Natl. Acad. Sci. U.S.A.">
        <title>Insights into evolution of multicellular fungi from the assembled chromosomes of the mushroom Coprinopsis cinerea (Coprinus cinereus).</title>
        <authorList>
            <person name="Stajich J.E."/>
            <person name="Wilke S.K."/>
            <person name="Ahren D."/>
            <person name="Au C.H."/>
            <person name="Birren B.W."/>
            <person name="Borodovsky M."/>
            <person name="Burns C."/>
            <person name="Canback B."/>
            <person name="Casselton L.A."/>
            <person name="Cheng C.K."/>
            <person name="Deng J."/>
            <person name="Dietrich F.S."/>
            <person name="Fargo D.C."/>
            <person name="Farman M.L."/>
            <person name="Gathman A.C."/>
            <person name="Goldberg J."/>
            <person name="Guigo R."/>
            <person name="Hoegger P.J."/>
            <person name="Hooker J.B."/>
            <person name="Huggins A."/>
            <person name="James T.Y."/>
            <person name="Kamada T."/>
            <person name="Kilaru S."/>
            <person name="Kodira C."/>
            <person name="Kues U."/>
            <person name="Kupfer D."/>
            <person name="Kwan H.S."/>
            <person name="Lomsadze A."/>
            <person name="Li W."/>
            <person name="Lilly W.W."/>
            <person name="Ma L.J."/>
            <person name="Mackey A.J."/>
            <person name="Manning G."/>
            <person name="Martin F."/>
            <person name="Muraguchi H."/>
            <person name="Natvig D.O."/>
            <person name="Palmerini H."/>
            <person name="Ramesh M.A."/>
            <person name="Rehmeyer C.J."/>
            <person name="Roe B.A."/>
            <person name="Shenoy N."/>
            <person name="Stanke M."/>
            <person name="Ter-Hovhannisyan V."/>
            <person name="Tunlid A."/>
            <person name="Velagapudi R."/>
            <person name="Vision T.J."/>
            <person name="Zeng Q."/>
            <person name="Zolan M.E."/>
            <person name="Pukkila P.J."/>
        </authorList>
    </citation>
    <scope>NUCLEOTIDE SEQUENCE [LARGE SCALE GENOMIC DNA]</scope>
    <source>
        <strain evidence="2">Okayama-7 / 130 / ATCC MYA-4618 / FGSC 9003</strain>
    </source>
</reference>